<dbReference type="PATRIC" id="fig|1095743.3.peg.1179"/>
<evidence type="ECO:0000313" key="3">
    <source>
        <dbReference type="Proteomes" id="UP000003345"/>
    </source>
</evidence>
<gene>
    <name evidence="2" type="ORF">HMPREF1054_1720</name>
</gene>
<dbReference type="RefSeq" id="WP_005709074.1">
    <property type="nucleotide sequence ID" value="NZ_AJMU01000059.1"/>
</dbReference>
<evidence type="ECO:0000313" key="2">
    <source>
        <dbReference type="EMBL" id="EIG25223.1"/>
    </source>
</evidence>
<sequence>MKKTLKILFVIFFVFPFVIGVIKSLTSSNGEGKSQNQNKDETERTLSQSDFEKVYLPMTKKAYPKAHKKWGDDGFHKINALAYDAAKLAYQSKRCDEIIDVSLSDNQSEPKSRIVFFVDCKNKERFYISENDIKSKLTVQSVKEKFGKIGQYEYYRYCLDMVKKRANFPATVDSSIFNKIVRPSVTGDIVVQLEFSAKNAFGVEGKYNAECSFYEHNRTADIKITEIK</sequence>
<accession>I2NHB2</accession>
<comment type="caution">
    <text evidence="2">The sequence shown here is derived from an EMBL/GenBank/DDBJ whole genome shotgun (WGS) entry which is preliminary data.</text>
</comment>
<organism evidence="2 3">
    <name type="scientific">Haemophilus paraphrohaemolyticus HK411</name>
    <dbReference type="NCBI Taxonomy" id="1095743"/>
    <lineage>
        <taxon>Bacteria</taxon>
        <taxon>Pseudomonadati</taxon>
        <taxon>Pseudomonadota</taxon>
        <taxon>Gammaproteobacteria</taxon>
        <taxon>Pasteurellales</taxon>
        <taxon>Pasteurellaceae</taxon>
        <taxon>Haemophilus</taxon>
    </lineage>
</organism>
<feature type="region of interest" description="Disordered" evidence="1">
    <location>
        <begin position="27"/>
        <end position="47"/>
    </location>
</feature>
<protein>
    <submittedName>
        <fullName evidence="2">Uncharacterized protein</fullName>
    </submittedName>
</protein>
<dbReference type="AlphaFoldDB" id="I2NHB2"/>
<reference evidence="2 3" key="1">
    <citation type="submission" date="2012-04" db="EMBL/GenBank/DDBJ databases">
        <authorList>
            <person name="Harkins D.M."/>
            <person name="Madupu R."/>
            <person name="Durkin A.S."/>
            <person name="Torralba M."/>
            <person name="Methe B."/>
            <person name="Sutton G.G."/>
            <person name="Nelson K.E."/>
        </authorList>
    </citation>
    <scope>NUCLEOTIDE SEQUENCE [LARGE SCALE GENOMIC DNA]</scope>
    <source>
        <strain evidence="2 3">HK411</strain>
    </source>
</reference>
<feature type="compositionally biased region" description="Polar residues" evidence="1">
    <location>
        <begin position="27"/>
        <end position="37"/>
    </location>
</feature>
<dbReference type="OrthoDB" id="6660419at2"/>
<dbReference type="Proteomes" id="UP000003345">
    <property type="component" value="Unassembled WGS sequence"/>
</dbReference>
<evidence type="ECO:0000256" key="1">
    <source>
        <dbReference type="SAM" id="MobiDB-lite"/>
    </source>
</evidence>
<dbReference type="EMBL" id="AJMU01000059">
    <property type="protein sequence ID" value="EIG25223.1"/>
    <property type="molecule type" value="Genomic_DNA"/>
</dbReference>
<name>I2NHB2_9PAST</name>
<proteinExistence type="predicted"/>
<dbReference type="eggNOG" id="ENOG5033K1W">
    <property type="taxonomic scope" value="Bacteria"/>
</dbReference>